<dbReference type="AlphaFoldDB" id="A0ABD5L6H8"/>
<evidence type="ECO:0000313" key="1">
    <source>
        <dbReference type="EMBL" id="MER5076395.1"/>
    </source>
</evidence>
<accession>A0ABD5L6H8</accession>
<protein>
    <recommendedName>
        <fullName evidence="3">Bacteriophage protein</fullName>
    </recommendedName>
</protein>
<evidence type="ECO:0000313" key="2">
    <source>
        <dbReference type="Proteomes" id="UP001495779"/>
    </source>
</evidence>
<name>A0ABD5L6H8_PROST</name>
<dbReference type="GeneID" id="89490266"/>
<dbReference type="EMBL" id="JAGSRH010000006">
    <property type="protein sequence ID" value="MER5076395.1"/>
    <property type="molecule type" value="Genomic_DNA"/>
</dbReference>
<evidence type="ECO:0008006" key="3">
    <source>
        <dbReference type="Google" id="ProtNLM"/>
    </source>
</evidence>
<gene>
    <name evidence="1" type="ORF">KDV35_05875</name>
</gene>
<organism evidence="1 2">
    <name type="scientific">Providencia stuartii</name>
    <dbReference type="NCBI Taxonomy" id="588"/>
    <lineage>
        <taxon>Bacteria</taxon>
        <taxon>Pseudomonadati</taxon>
        <taxon>Pseudomonadota</taxon>
        <taxon>Gammaproteobacteria</taxon>
        <taxon>Enterobacterales</taxon>
        <taxon>Morganellaceae</taxon>
        <taxon>Providencia</taxon>
    </lineage>
</organism>
<sequence>MSQVIRVSHHRAVYRGFTIITLPHKKQAPITRYHVWHVGESFGKFDAMAEATKYIDGLWRMKGGK</sequence>
<dbReference type="RefSeq" id="WP_181489807.1">
    <property type="nucleotide sequence ID" value="NZ_JAGSRG010000050.1"/>
</dbReference>
<reference evidence="1 2" key="1">
    <citation type="submission" date="2021-04" db="EMBL/GenBank/DDBJ databases">
        <title>Determining the burden of carbapenem-resistant Enterobacterales from a tertiary public heath setting in Bangladesh: a clinical, epidemiological, and molecular study.</title>
        <authorList>
            <person name="Farzana R."/>
            <person name="Walsh T.R."/>
        </authorList>
    </citation>
    <scope>NUCLEOTIDE SEQUENCE [LARGE SCALE GENOMIC DNA]</scope>
    <source>
        <strain evidence="2">dmpro_s316</strain>
    </source>
</reference>
<proteinExistence type="predicted"/>
<dbReference type="Proteomes" id="UP001495779">
    <property type="component" value="Unassembled WGS sequence"/>
</dbReference>
<comment type="caution">
    <text evidence="1">The sequence shown here is derived from an EMBL/GenBank/DDBJ whole genome shotgun (WGS) entry which is preliminary data.</text>
</comment>